<dbReference type="EMBL" id="QJJK01000018">
    <property type="protein sequence ID" value="PXW51936.1"/>
    <property type="molecule type" value="Genomic_DNA"/>
</dbReference>
<evidence type="ECO:0000313" key="4">
    <source>
        <dbReference type="Proteomes" id="UP000248021"/>
    </source>
</evidence>
<organism evidence="3 4">
    <name type="scientific">Chelatococcus asaccharovorans</name>
    <dbReference type="NCBI Taxonomy" id="28210"/>
    <lineage>
        <taxon>Bacteria</taxon>
        <taxon>Pseudomonadati</taxon>
        <taxon>Pseudomonadota</taxon>
        <taxon>Alphaproteobacteria</taxon>
        <taxon>Hyphomicrobiales</taxon>
        <taxon>Chelatococcaceae</taxon>
        <taxon>Chelatococcus</taxon>
    </lineage>
</organism>
<dbReference type="AlphaFoldDB" id="A0A2V3TU26"/>
<feature type="transmembrane region" description="Helical" evidence="1">
    <location>
        <begin position="78"/>
        <end position="108"/>
    </location>
</feature>
<dbReference type="InterPro" id="IPR009936">
    <property type="entry name" value="DUF1468"/>
</dbReference>
<keyword evidence="1" id="KW-0472">Membrane</keyword>
<dbReference type="Proteomes" id="UP000248021">
    <property type="component" value="Unassembled WGS sequence"/>
</dbReference>
<feature type="transmembrane region" description="Helical" evidence="1">
    <location>
        <begin position="7"/>
        <end position="27"/>
    </location>
</feature>
<feature type="domain" description="DUF1468" evidence="2">
    <location>
        <begin position="9"/>
        <end position="142"/>
    </location>
</feature>
<reference evidence="3 4" key="1">
    <citation type="submission" date="2018-05" db="EMBL/GenBank/DDBJ databases">
        <title>Genomic Encyclopedia of Type Strains, Phase IV (KMG-IV): sequencing the most valuable type-strain genomes for metagenomic binning, comparative biology and taxonomic classification.</title>
        <authorList>
            <person name="Goeker M."/>
        </authorList>
    </citation>
    <scope>NUCLEOTIDE SEQUENCE [LARGE SCALE GENOMIC DNA]</scope>
    <source>
        <strain evidence="3 4">DSM 6462</strain>
    </source>
</reference>
<keyword evidence="1" id="KW-0812">Transmembrane</keyword>
<gene>
    <name evidence="3" type="ORF">C7450_11891</name>
</gene>
<keyword evidence="1" id="KW-1133">Transmembrane helix</keyword>
<evidence type="ECO:0000259" key="2">
    <source>
        <dbReference type="Pfam" id="PF07331"/>
    </source>
</evidence>
<dbReference type="RefSeq" id="WP_110378243.1">
    <property type="nucleotide sequence ID" value="NZ_JAHBRY010000001.1"/>
</dbReference>
<feature type="transmembrane region" description="Helical" evidence="1">
    <location>
        <begin position="39"/>
        <end position="57"/>
    </location>
</feature>
<name>A0A2V3TU26_9HYPH</name>
<evidence type="ECO:0000256" key="1">
    <source>
        <dbReference type="SAM" id="Phobius"/>
    </source>
</evidence>
<evidence type="ECO:0000313" key="3">
    <source>
        <dbReference type="EMBL" id="PXW51936.1"/>
    </source>
</evidence>
<keyword evidence="4" id="KW-1185">Reference proteome</keyword>
<proteinExistence type="predicted"/>
<sequence>MKISQDTALGTLFVAIGVAALLMALQYPMGTANRMGPGYFPLIVSALLSLIGAAIILRGRLGDAKLIEAIRWKPLAMVSAALVAFGLLIEGLGLPLAVFVLILGAALASDRFGWSGKATLGAAVFAGVCGLVFVRFLGLPIPMAGAWLKALGGF</sequence>
<accession>A0A2V3TU26</accession>
<dbReference type="OrthoDB" id="5186924at2"/>
<feature type="transmembrane region" description="Helical" evidence="1">
    <location>
        <begin position="120"/>
        <end position="139"/>
    </location>
</feature>
<dbReference type="Pfam" id="PF07331">
    <property type="entry name" value="TctB"/>
    <property type="match status" value="1"/>
</dbReference>
<comment type="caution">
    <text evidence="3">The sequence shown here is derived from an EMBL/GenBank/DDBJ whole genome shotgun (WGS) entry which is preliminary data.</text>
</comment>
<protein>
    <submittedName>
        <fullName evidence="3">Tripartite tricarboxylate transporter TctB family protein</fullName>
    </submittedName>
</protein>